<accession>A0A3S5CKY5</accession>
<dbReference type="EMBL" id="CAAALY010105510">
    <property type="protein sequence ID" value="VEL29713.1"/>
    <property type="molecule type" value="Genomic_DNA"/>
</dbReference>
<comment type="caution">
    <text evidence="1">The sequence shown here is derived from an EMBL/GenBank/DDBJ whole genome shotgun (WGS) entry which is preliminary data.</text>
</comment>
<dbReference type="PANTHER" id="PTHR21715">
    <property type="entry name" value="RH04127P"/>
    <property type="match status" value="1"/>
</dbReference>
<sequence>MNNLAPFGAKFTVLTEYDYPHTDEDVQLYASSLGIDAETEPELLWIAREGLVAHLPEGWEIIQ</sequence>
<proteinExistence type="predicted"/>
<protein>
    <submittedName>
        <fullName evidence="1">Uncharacterized protein</fullName>
    </submittedName>
</protein>
<dbReference type="PANTHER" id="PTHR21715:SF0">
    <property type="entry name" value="RH04127P"/>
    <property type="match status" value="1"/>
</dbReference>
<dbReference type="OrthoDB" id="6344460at2759"/>
<dbReference type="Proteomes" id="UP000784294">
    <property type="component" value="Unassembled WGS sequence"/>
</dbReference>
<organism evidence="1 2">
    <name type="scientific">Protopolystoma xenopodis</name>
    <dbReference type="NCBI Taxonomy" id="117903"/>
    <lineage>
        <taxon>Eukaryota</taxon>
        <taxon>Metazoa</taxon>
        <taxon>Spiralia</taxon>
        <taxon>Lophotrochozoa</taxon>
        <taxon>Platyhelminthes</taxon>
        <taxon>Monogenea</taxon>
        <taxon>Polyopisthocotylea</taxon>
        <taxon>Polystomatidea</taxon>
        <taxon>Polystomatidae</taxon>
        <taxon>Protopolystoma</taxon>
    </lineage>
</organism>
<evidence type="ECO:0000313" key="2">
    <source>
        <dbReference type="Proteomes" id="UP000784294"/>
    </source>
</evidence>
<reference evidence="1" key="1">
    <citation type="submission" date="2018-11" db="EMBL/GenBank/DDBJ databases">
        <authorList>
            <consortium name="Pathogen Informatics"/>
        </authorList>
    </citation>
    <scope>NUCLEOTIDE SEQUENCE</scope>
</reference>
<dbReference type="AlphaFoldDB" id="A0A3S5CKY5"/>
<gene>
    <name evidence="1" type="ORF">PXEA_LOCUS23153</name>
</gene>
<evidence type="ECO:0000313" key="1">
    <source>
        <dbReference type="EMBL" id="VEL29713.1"/>
    </source>
</evidence>
<dbReference type="InterPro" id="IPR053233">
    <property type="entry name" value="ABRA-related"/>
</dbReference>
<dbReference type="Gene3D" id="3.30.1470.10">
    <property type="entry name" value="Photosystem I PsaD, reaction center subunit II"/>
    <property type="match status" value="1"/>
</dbReference>
<feature type="non-terminal residue" evidence="1">
    <location>
        <position position="1"/>
    </location>
</feature>
<keyword evidence="2" id="KW-1185">Reference proteome</keyword>
<name>A0A3S5CKY5_9PLAT</name>